<dbReference type="Proteomes" id="UP000321062">
    <property type="component" value="Chromosome"/>
</dbReference>
<dbReference type="GO" id="GO:0003677">
    <property type="term" value="F:DNA binding"/>
    <property type="evidence" value="ECO:0007669"/>
    <property type="project" value="InterPro"/>
</dbReference>
<evidence type="ECO:0000313" key="1">
    <source>
        <dbReference type="EMBL" id="QEE21023.1"/>
    </source>
</evidence>
<evidence type="ECO:0000313" key="2">
    <source>
        <dbReference type="Proteomes" id="UP000321062"/>
    </source>
</evidence>
<dbReference type="InterPro" id="IPR010982">
    <property type="entry name" value="Lambda_DNA-bd_dom_sf"/>
</dbReference>
<sequence length="169" mass="19152">MSSAVSGRAGREGRSGILQPDVVLVERKPARLKDVVPLSGRTLKLTWDDGVAELRDVFPILANHRSLVRLRQDDHLFSTVRVKTGGFALEWEDGTEVTAQAIRSLPRTSMDNREFRNLMDDLHLSVEAISVTLGLSRRLIADYRRDKPIPKHVVLALRYLAERRERAVF</sequence>
<organism evidence="1 2">
    <name type="scientific">Paradevosia tibetensis</name>
    <dbReference type="NCBI Taxonomy" id="1447062"/>
    <lineage>
        <taxon>Bacteria</taxon>
        <taxon>Pseudomonadati</taxon>
        <taxon>Pseudomonadota</taxon>
        <taxon>Alphaproteobacteria</taxon>
        <taxon>Hyphomicrobiales</taxon>
        <taxon>Devosiaceae</taxon>
        <taxon>Paradevosia</taxon>
    </lineage>
</organism>
<dbReference type="InterPro" id="IPR036782">
    <property type="entry name" value="NE0471-like_N"/>
</dbReference>
<dbReference type="AlphaFoldDB" id="A0A5B9DPE6"/>
<dbReference type="EMBL" id="CP041690">
    <property type="protein sequence ID" value="QEE21023.1"/>
    <property type="molecule type" value="Genomic_DNA"/>
</dbReference>
<dbReference type="OrthoDB" id="8369051at2"/>
<reference evidence="1 2" key="1">
    <citation type="journal article" date="2015" name="Int. J. Syst. Evol. Microbiol.">
        <title>Youhaiella tibetensis gen. nov., sp. nov., isolated from subsurface sediment.</title>
        <authorList>
            <person name="Wang Y.X."/>
            <person name="Huang F.Q."/>
            <person name="Nogi Y."/>
            <person name="Pang S.J."/>
            <person name="Wang P.K."/>
            <person name="Lv J."/>
        </authorList>
    </citation>
    <scope>NUCLEOTIDE SEQUENCE [LARGE SCALE GENOMIC DNA]</scope>
    <source>
        <strain evidence="2">fig4</strain>
    </source>
</reference>
<dbReference type="KEGG" id="yti:FNA67_12920"/>
<protein>
    <submittedName>
        <fullName evidence="1">DUF2442 domain-containing protein</fullName>
    </submittedName>
</protein>
<name>A0A5B9DPE6_9HYPH</name>
<dbReference type="Gene3D" id="3.30.2020.10">
    <property type="entry name" value="NE0471-like N-terminal domain"/>
    <property type="match status" value="1"/>
</dbReference>
<proteinExistence type="predicted"/>
<accession>A0A5B9DPE6</accession>
<keyword evidence="2" id="KW-1185">Reference proteome</keyword>
<dbReference type="SUPFAM" id="SSF143880">
    <property type="entry name" value="NE0471 N-terminal domain-like"/>
    <property type="match status" value="1"/>
</dbReference>
<gene>
    <name evidence="1" type="ORF">FNA67_12920</name>
</gene>
<dbReference type="SUPFAM" id="SSF47413">
    <property type="entry name" value="lambda repressor-like DNA-binding domains"/>
    <property type="match status" value="1"/>
</dbReference>
<dbReference type="Gene3D" id="1.10.260.40">
    <property type="entry name" value="lambda repressor-like DNA-binding domains"/>
    <property type="match status" value="1"/>
</dbReference>